<comment type="caution">
    <text evidence="3">The sequence shown here is derived from an EMBL/GenBank/DDBJ whole genome shotgun (WGS) entry which is preliminary data.</text>
</comment>
<protein>
    <submittedName>
        <fullName evidence="3">Synaptosomal-associated protein 25</fullName>
    </submittedName>
</protein>
<dbReference type="SUPFAM" id="SSF58038">
    <property type="entry name" value="SNARE fusion complex"/>
    <property type="match status" value="2"/>
</dbReference>
<reference evidence="3 4" key="1">
    <citation type="journal article" date="2022" name="Front. Cell. Infect. Microbiol.">
        <title>The Genomes of Two Strains of Taenia crassiceps the Animal Model for the Study of Human Cysticercosis.</title>
        <authorList>
            <person name="Bobes R.J."/>
            <person name="Estrada K."/>
            <person name="Rios-Valencia D.G."/>
            <person name="Calderon-Gallegos A."/>
            <person name="de la Torre P."/>
            <person name="Carrero J.C."/>
            <person name="Sanchez-Flores A."/>
            <person name="Laclette J.P."/>
        </authorList>
    </citation>
    <scope>NUCLEOTIDE SEQUENCE [LARGE SCALE GENOMIC DNA]</scope>
    <source>
        <strain evidence="3">WFUcys</strain>
    </source>
</reference>
<feature type="region of interest" description="Disordered" evidence="1">
    <location>
        <begin position="111"/>
        <end position="140"/>
    </location>
</feature>
<dbReference type="Gene3D" id="1.20.5.110">
    <property type="match status" value="2"/>
</dbReference>
<gene>
    <name evidence="3" type="ORF">TcWFU_007128</name>
</gene>
<sequence length="241" mass="27129">MNDYGRSQPMSELELLRMQANKKTDESLESTRRMVTMAEESHQMGAATMEQLYHQGEQLDRVNDQMNVIHDDIKSTEKNLDNLEKCCGIFTLPWKRVKRPGNDKHFKAREYTAPTTEQPSKLNFGKKAPTGGDLSRPDGPFIQRILDDDRETEMEQNLQHVSGIVGELRTMAVDMNQEIAIHNKKLDDIAAKTDDNQLRLNAAHDQATRIVGKSAKPSSSPIVPQPGLGMVAKQMANQAMK</sequence>
<evidence type="ECO:0000313" key="3">
    <source>
        <dbReference type="EMBL" id="KAL5103745.1"/>
    </source>
</evidence>
<dbReference type="CDD" id="cd15889">
    <property type="entry name" value="SNARE_SNAP25N_23N"/>
    <property type="match status" value="1"/>
</dbReference>
<feature type="domain" description="T-SNARE coiled-coil homology" evidence="2">
    <location>
        <begin position="148"/>
        <end position="210"/>
    </location>
</feature>
<evidence type="ECO:0000313" key="4">
    <source>
        <dbReference type="Proteomes" id="UP001651158"/>
    </source>
</evidence>
<name>A0ABR4Q2D1_9CEST</name>
<feature type="domain" description="T-SNARE coiled-coil homology" evidence="2">
    <location>
        <begin position="21"/>
        <end position="83"/>
    </location>
</feature>
<evidence type="ECO:0000259" key="2">
    <source>
        <dbReference type="PROSITE" id="PS50192"/>
    </source>
</evidence>
<dbReference type="SMART" id="SM00397">
    <property type="entry name" value="t_SNARE"/>
    <property type="match status" value="2"/>
</dbReference>
<accession>A0ABR4Q2D1</accession>
<proteinExistence type="predicted"/>
<dbReference type="PROSITE" id="PS50192">
    <property type="entry name" value="T_SNARE"/>
    <property type="match status" value="2"/>
</dbReference>
<evidence type="ECO:0000256" key="1">
    <source>
        <dbReference type="SAM" id="MobiDB-lite"/>
    </source>
</evidence>
<dbReference type="PANTHER" id="PTHR19305:SF14">
    <property type="entry name" value="SYNAPTOSOMAL-ASSOCIATED PROTEIN-RELATED"/>
    <property type="match status" value="1"/>
</dbReference>
<organism evidence="3 4">
    <name type="scientific">Taenia crassiceps</name>
    <dbReference type="NCBI Taxonomy" id="6207"/>
    <lineage>
        <taxon>Eukaryota</taxon>
        <taxon>Metazoa</taxon>
        <taxon>Spiralia</taxon>
        <taxon>Lophotrochozoa</taxon>
        <taxon>Platyhelminthes</taxon>
        <taxon>Cestoda</taxon>
        <taxon>Eucestoda</taxon>
        <taxon>Cyclophyllidea</taxon>
        <taxon>Taeniidae</taxon>
        <taxon>Taenia</taxon>
    </lineage>
</organism>
<dbReference type="EMBL" id="JAKROA010000016">
    <property type="protein sequence ID" value="KAL5103745.1"/>
    <property type="molecule type" value="Genomic_DNA"/>
</dbReference>
<keyword evidence="4" id="KW-1185">Reference proteome</keyword>
<dbReference type="InterPro" id="IPR000727">
    <property type="entry name" value="T_SNARE_dom"/>
</dbReference>
<dbReference type="Proteomes" id="UP001651158">
    <property type="component" value="Unassembled WGS sequence"/>
</dbReference>
<dbReference type="PANTHER" id="PTHR19305">
    <property type="entry name" value="SYNAPTOSOMAL ASSOCIATED PROTEIN"/>
    <property type="match status" value="1"/>
</dbReference>